<comment type="caution">
    <text evidence="12">The sequence shown here is derived from an EMBL/GenBank/DDBJ whole genome shotgun (WGS) entry which is preliminary data.</text>
</comment>
<feature type="transmembrane region" description="Helical" evidence="9">
    <location>
        <begin position="27"/>
        <end position="46"/>
    </location>
</feature>
<dbReference type="Pfam" id="PF13705">
    <property type="entry name" value="TRC8_N"/>
    <property type="match status" value="1"/>
</dbReference>
<dbReference type="Pfam" id="PF13639">
    <property type="entry name" value="zf-RING_2"/>
    <property type="match status" value="1"/>
</dbReference>
<dbReference type="SUPFAM" id="SSF57850">
    <property type="entry name" value="RING/U-box"/>
    <property type="match status" value="1"/>
</dbReference>
<feature type="transmembrane region" description="Helical" evidence="9">
    <location>
        <begin position="155"/>
        <end position="173"/>
    </location>
</feature>
<dbReference type="GO" id="GO:0036503">
    <property type="term" value="P:ERAD pathway"/>
    <property type="evidence" value="ECO:0007669"/>
    <property type="project" value="TreeGrafter"/>
</dbReference>
<dbReference type="Proteomes" id="UP000790347">
    <property type="component" value="Unassembled WGS sequence"/>
</dbReference>
<dbReference type="PANTHER" id="PTHR22763:SF191">
    <property type="entry name" value="RING FINGER PROTEIN 145 HOMOLOG"/>
    <property type="match status" value="1"/>
</dbReference>
<reference evidence="11" key="3">
    <citation type="journal article" date="2021" name="World Allergy Organ. J.">
        <title>Chromosome-level assembly of Dermatophagoides farinae genome and transcriptome reveals two novel allergens Der f 37 and Der f 39.</title>
        <authorList>
            <person name="Chen J."/>
            <person name="Cai Z."/>
            <person name="Fan D."/>
            <person name="Hu J."/>
            <person name="Hou Y."/>
            <person name="He Y."/>
            <person name="Zhang Z."/>
            <person name="Zhao Z."/>
            <person name="Gao P."/>
            <person name="Hu W."/>
            <person name="Sun J."/>
            <person name="Li J."/>
            <person name="Ji K."/>
        </authorList>
    </citation>
    <scope>NUCLEOTIDE SEQUENCE</scope>
    <source>
        <strain evidence="11">JKM2019</strain>
    </source>
</reference>
<keyword evidence="6 9" id="KW-1133">Transmembrane helix</keyword>
<feature type="transmembrane region" description="Helical" evidence="9">
    <location>
        <begin position="440"/>
        <end position="468"/>
    </location>
</feature>
<feature type="transmembrane region" description="Helical" evidence="9">
    <location>
        <begin position="371"/>
        <end position="390"/>
    </location>
</feature>
<dbReference type="InterPro" id="IPR025754">
    <property type="entry name" value="TRC8_N_dom"/>
</dbReference>
<feature type="transmembrane region" description="Helical" evidence="9">
    <location>
        <begin position="411"/>
        <end position="428"/>
    </location>
</feature>
<dbReference type="InterPro" id="IPR001841">
    <property type="entry name" value="Znf_RING"/>
</dbReference>
<keyword evidence="5" id="KW-0862">Zinc</keyword>
<keyword evidence="4 8" id="KW-0863">Zinc-finger</keyword>
<protein>
    <submittedName>
        <fullName evidence="11">Ring finger protein 145</fullName>
    </submittedName>
</protein>
<feature type="transmembrane region" description="Helical" evidence="9">
    <location>
        <begin position="131"/>
        <end position="149"/>
    </location>
</feature>
<feature type="transmembrane region" description="Helical" evidence="9">
    <location>
        <begin position="489"/>
        <end position="510"/>
    </location>
</feature>
<evidence type="ECO:0000256" key="1">
    <source>
        <dbReference type="ARBA" id="ARBA00004141"/>
    </source>
</evidence>
<dbReference type="InterPro" id="IPR013083">
    <property type="entry name" value="Znf_RING/FYVE/PHD"/>
</dbReference>
<evidence type="ECO:0000256" key="9">
    <source>
        <dbReference type="SAM" id="Phobius"/>
    </source>
</evidence>
<dbReference type="GO" id="GO:0016020">
    <property type="term" value="C:membrane"/>
    <property type="evidence" value="ECO:0007669"/>
    <property type="project" value="UniProtKB-SubCell"/>
</dbReference>
<evidence type="ECO:0000256" key="3">
    <source>
        <dbReference type="ARBA" id="ARBA00022723"/>
    </source>
</evidence>
<name>A0A922L8J5_DERFA</name>
<reference evidence="11" key="2">
    <citation type="submission" date="2020-06" db="EMBL/GenBank/DDBJ databases">
        <authorList>
            <person name="Ji K."/>
            <person name="Li J."/>
        </authorList>
    </citation>
    <scope>NUCLEOTIDE SEQUENCE</scope>
    <source>
        <strain evidence="11">JKM2019</strain>
        <tissue evidence="11">Whole body</tissue>
    </source>
</reference>
<dbReference type="GO" id="GO:0012505">
    <property type="term" value="C:endomembrane system"/>
    <property type="evidence" value="ECO:0007669"/>
    <property type="project" value="TreeGrafter"/>
</dbReference>
<feature type="transmembrane region" description="Helical" evidence="9">
    <location>
        <begin position="84"/>
        <end position="102"/>
    </location>
</feature>
<dbReference type="InterPro" id="IPR050731">
    <property type="entry name" value="HRD1_E3_ubiq-ligases"/>
</dbReference>
<accession>A0A922L8J5</accession>
<feature type="transmembrane region" description="Helical" evidence="9">
    <location>
        <begin position="58"/>
        <end position="77"/>
    </location>
</feature>
<dbReference type="Proteomes" id="UP000828236">
    <property type="component" value="Unassembled WGS sequence"/>
</dbReference>
<gene>
    <name evidence="12" type="ORF">DERF_005303</name>
    <name evidence="11" type="ORF">HUG17_3652</name>
</gene>
<proteinExistence type="predicted"/>
<dbReference type="AlphaFoldDB" id="A0A922L8J5"/>
<keyword evidence="13" id="KW-1185">Reference proteome</keyword>
<evidence type="ECO:0000259" key="10">
    <source>
        <dbReference type="PROSITE" id="PS50089"/>
    </source>
</evidence>
<keyword evidence="7 9" id="KW-0472">Membrane</keyword>
<evidence type="ECO:0000256" key="4">
    <source>
        <dbReference type="ARBA" id="ARBA00022771"/>
    </source>
</evidence>
<evidence type="ECO:0000256" key="7">
    <source>
        <dbReference type="ARBA" id="ARBA00023136"/>
    </source>
</evidence>
<dbReference type="EMBL" id="ASGP02000002">
    <property type="protein sequence ID" value="KAH9521667.1"/>
    <property type="molecule type" value="Genomic_DNA"/>
</dbReference>
<sequence length="650" mass="75808">MNSFKNHSRSPTTTTTIKIDMKRMEKALIALLRMPGLFLIDNYFKYFNYNWSIRHRDWNLLLSHFALLNGFLLLLLPLSYLKRYYIHLICWITFVYLSRTLFFIDHHLVPQLVATSSSSSIIAVDDDEARNILIFIVHFVFDLIILSIFKAPKKLYQIGFVGYGIMAIIYATDQRTIGGVGWLKILDTMSYGIGSFTLLNYFFKHTPLFLIDMKTLAMDIIRLAKNEGFHTLYWQTFEQIFVPFHFFLFWTLTILTKIYYLQMFATTVNDNQNDHLEWIPLLLNSVSSIFISPVSLLSTSITVAYISCFILNTIKLYLSGGTDYQNHNQQQHHHHHPIAAYRDHNGWEEGMTTMLLTTITAFTDMNENTRMAVMVIISFVVISSLLQSILEISEPVILSLNMNHNINRIHHLKVLLLCAFLFIFPLYVTNVYAKIFPANFWIAVVFSTSLLISARVLDLIIIHCLFWWDSCRTESWEYLDEIIYFARSFTKFIEFIISISVVIVGIWEALNNRSNILNATILIMHGYYNVWQRINHGMNSYNRRRQANRIVDQLCLVENVEQLNKYDDLCSICYSEMKLMKSSMVIVITDCKHLFHRKCIKKWLAIQNRCPLCSTQIEEADKSVNQSIDSPTAATTMEQSFVEEIKSENN</sequence>
<evidence type="ECO:0000256" key="8">
    <source>
        <dbReference type="PROSITE-ProRule" id="PRU00175"/>
    </source>
</evidence>
<dbReference type="PANTHER" id="PTHR22763">
    <property type="entry name" value="RING ZINC FINGER PROTEIN"/>
    <property type="match status" value="1"/>
</dbReference>
<dbReference type="OrthoDB" id="4348522at2759"/>
<dbReference type="GO" id="GO:0008270">
    <property type="term" value="F:zinc ion binding"/>
    <property type="evidence" value="ECO:0007669"/>
    <property type="project" value="UniProtKB-KW"/>
</dbReference>
<evidence type="ECO:0000313" key="11">
    <source>
        <dbReference type="EMBL" id="KAH7639619.1"/>
    </source>
</evidence>
<organism evidence="12 13">
    <name type="scientific">Dermatophagoides farinae</name>
    <name type="common">American house dust mite</name>
    <dbReference type="NCBI Taxonomy" id="6954"/>
    <lineage>
        <taxon>Eukaryota</taxon>
        <taxon>Metazoa</taxon>
        <taxon>Ecdysozoa</taxon>
        <taxon>Arthropoda</taxon>
        <taxon>Chelicerata</taxon>
        <taxon>Arachnida</taxon>
        <taxon>Acari</taxon>
        <taxon>Acariformes</taxon>
        <taxon>Sarcoptiformes</taxon>
        <taxon>Astigmata</taxon>
        <taxon>Psoroptidia</taxon>
        <taxon>Analgoidea</taxon>
        <taxon>Pyroglyphidae</taxon>
        <taxon>Dermatophagoidinae</taxon>
        <taxon>Dermatophagoides</taxon>
    </lineage>
</organism>
<evidence type="ECO:0000256" key="2">
    <source>
        <dbReference type="ARBA" id="ARBA00022692"/>
    </source>
</evidence>
<evidence type="ECO:0000313" key="13">
    <source>
        <dbReference type="Proteomes" id="UP000790347"/>
    </source>
</evidence>
<keyword evidence="3" id="KW-0479">Metal-binding</keyword>
<dbReference type="SMART" id="SM00184">
    <property type="entry name" value="RING"/>
    <property type="match status" value="1"/>
</dbReference>
<feature type="transmembrane region" description="Helical" evidence="9">
    <location>
        <begin position="240"/>
        <end position="260"/>
    </location>
</feature>
<evidence type="ECO:0000256" key="5">
    <source>
        <dbReference type="ARBA" id="ARBA00022833"/>
    </source>
</evidence>
<feature type="transmembrane region" description="Helical" evidence="9">
    <location>
        <begin position="281"/>
        <end position="314"/>
    </location>
</feature>
<evidence type="ECO:0000256" key="6">
    <source>
        <dbReference type="ARBA" id="ARBA00022989"/>
    </source>
</evidence>
<reference evidence="12" key="4">
    <citation type="journal article" date="2022" name="Res Sq">
        <title>Comparative Genomics Reveals Insights into the Divergent Evolution of Astigmatic Mites and Household Pest Adaptations.</title>
        <authorList>
            <person name="Xiong Q."/>
            <person name="Wan A.T.-Y."/>
            <person name="Liu X.-Y."/>
            <person name="Fung C.S.-H."/>
            <person name="Xiao X."/>
            <person name="Malainual N."/>
            <person name="Hou J."/>
            <person name="Wang L."/>
            <person name="Wang M."/>
            <person name="Yang K."/>
            <person name="Cui Y."/>
            <person name="Leung E."/>
            <person name="Nong W."/>
            <person name="Shin S.-K."/>
            <person name="Au S."/>
            <person name="Jeong K.Y."/>
            <person name="Chew F.T."/>
            <person name="Hui J."/>
            <person name="Leung T.F."/>
            <person name="Tungtrongchitr A."/>
            <person name="Zhong N."/>
            <person name="Liu Z."/>
            <person name="Tsui S."/>
        </authorList>
    </citation>
    <scope>NUCLEOTIDE SEQUENCE</scope>
    <source>
        <strain evidence="12">Derf</strain>
        <tissue evidence="12">Whole organism</tissue>
    </source>
</reference>
<feature type="domain" description="RING-type" evidence="10">
    <location>
        <begin position="570"/>
        <end position="614"/>
    </location>
</feature>
<feature type="transmembrane region" description="Helical" evidence="9">
    <location>
        <begin position="185"/>
        <end position="203"/>
    </location>
</feature>
<evidence type="ECO:0000313" key="12">
    <source>
        <dbReference type="EMBL" id="KAH9521667.1"/>
    </source>
</evidence>
<reference evidence="12" key="1">
    <citation type="submission" date="2013-05" db="EMBL/GenBank/DDBJ databases">
        <authorList>
            <person name="Yim A.K.Y."/>
            <person name="Chan T.F."/>
            <person name="Ji K.M."/>
            <person name="Liu X.Y."/>
            <person name="Zhou J.W."/>
            <person name="Li R.Q."/>
            <person name="Yang K.Y."/>
            <person name="Li J."/>
            <person name="Li M."/>
            <person name="Law P.T.W."/>
            <person name="Wu Y.L."/>
            <person name="Cai Z.L."/>
            <person name="Qin H."/>
            <person name="Bao Y."/>
            <person name="Leung R.K.K."/>
            <person name="Ng P.K.S."/>
            <person name="Zou J."/>
            <person name="Zhong X.J."/>
            <person name="Ran P.X."/>
            <person name="Zhong N.S."/>
            <person name="Liu Z.G."/>
            <person name="Tsui S.K.W."/>
        </authorList>
    </citation>
    <scope>NUCLEOTIDE SEQUENCE</scope>
    <source>
        <strain evidence="12">Derf</strain>
        <tissue evidence="12">Whole organism</tissue>
    </source>
</reference>
<comment type="subcellular location">
    <subcellularLocation>
        <location evidence="1">Membrane</location>
        <topology evidence="1">Multi-pass membrane protein</topology>
    </subcellularLocation>
</comment>
<dbReference type="Gene3D" id="3.30.40.10">
    <property type="entry name" value="Zinc/RING finger domain, C3HC4 (zinc finger)"/>
    <property type="match status" value="1"/>
</dbReference>
<dbReference type="GO" id="GO:0061630">
    <property type="term" value="F:ubiquitin protein ligase activity"/>
    <property type="evidence" value="ECO:0007669"/>
    <property type="project" value="TreeGrafter"/>
</dbReference>
<dbReference type="GO" id="GO:0043161">
    <property type="term" value="P:proteasome-mediated ubiquitin-dependent protein catabolic process"/>
    <property type="evidence" value="ECO:0007669"/>
    <property type="project" value="TreeGrafter"/>
</dbReference>
<keyword evidence="2 9" id="KW-0812">Transmembrane</keyword>
<dbReference type="PROSITE" id="PS50089">
    <property type="entry name" value="ZF_RING_2"/>
    <property type="match status" value="1"/>
</dbReference>
<dbReference type="EMBL" id="SDOV01000007">
    <property type="protein sequence ID" value="KAH7639619.1"/>
    <property type="molecule type" value="Genomic_DNA"/>
</dbReference>